<reference key="2">
    <citation type="submission" date="2011-08" db="EMBL/GenBank/DDBJ databases">
        <title>Genome sequence of Naumovozyma castellii.</title>
        <authorList>
            <person name="Gordon J.L."/>
            <person name="Armisen D."/>
            <person name="Proux-Wera E."/>
            <person name="OhEigeartaigh S.S."/>
            <person name="Byrne K.P."/>
            <person name="Wolfe K.H."/>
        </authorList>
    </citation>
    <scope>NUCLEOTIDE SEQUENCE</scope>
    <source>
        <strain>Type strain:CBS 4309</strain>
    </source>
</reference>
<protein>
    <submittedName>
        <fullName evidence="1">Uncharacterized protein</fullName>
    </submittedName>
</protein>
<dbReference type="AlphaFoldDB" id="G0VBN6"/>
<evidence type="ECO:0000313" key="2">
    <source>
        <dbReference type="Proteomes" id="UP000001640"/>
    </source>
</evidence>
<dbReference type="STRING" id="1064592.G0VBN6"/>
<gene>
    <name evidence="1" type="primary">NCAS0B02780</name>
    <name evidence="1" type="ordered locus">NCAS_0B02780</name>
</gene>
<sequence>MACIPPMSNHITDRSTTNSSLTATKVSPYLSKFPDKLNEDETSFGPPANVSPLQQDTSFSTFEVLQLSSYPSYCSSDDDDDEVYDNSCVIFNDDSTEEDSNLPQRNEDCRLEAKEVINSNTIGVTAPRLSSWTQHDDTPFSIVDGLSTKSLFQRDILSNELDLNYTLNTPSNTGLEEGITLHDLLNISESDDSVGEPEADSIYSMWYQRTRLPLSSAFRFKCEERMADCEVENMIQPYSTYFKRLSKKSKISKRRDSRPCISTRERTHSDTFQDRKEVIGIGMFDSFHEEGPPSDEVKEIIEDSGSALRESF</sequence>
<name>G0VBN6_NAUCA</name>
<reference evidence="1 2" key="1">
    <citation type="journal article" date="2011" name="Proc. Natl. Acad. Sci. U.S.A.">
        <title>Evolutionary erosion of yeast sex chromosomes by mating-type switching accidents.</title>
        <authorList>
            <person name="Gordon J.L."/>
            <person name="Armisen D."/>
            <person name="Proux-Wera E."/>
            <person name="Oheigeartaigh S.S."/>
            <person name="Byrne K.P."/>
            <person name="Wolfe K.H."/>
        </authorList>
    </citation>
    <scope>NUCLEOTIDE SEQUENCE [LARGE SCALE GENOMIC DNA]</scope>
    <source>
        <strain evidence="2">ATCC 76901 / BCRC 22586 / CBS 4309 / NBRC 1992 / NRRL Y-12630</strain>
    </source>
</reference>
<dbReference type="Pfam" id="PF10380">
    <property type="entry name" value="CRF1"/>
    <property type="match status" value="1"/>
</dbReference>
<dbReference type="GO" id="GO:0060962">
    <property type="term" value="P:regulation of ribosomal protein gene transcription by RNA polymerase II"/>
    <property type="evidence" value="ECO:0007669"/>
    <property type="project" value="InterPro"/>
</dbReference>
<dbReference type="InterPro" id="IPR018837">
    <property type="entry name" value="TF_CRF1/IFH1"/>
</dbReference>
<dbReference type="Proteomes" id="UP000001640">
    <property type="component" value="Chromosome 2"/>
</dbReference>
<evidence type="ECO:0000313" key="1">
    <source>
        <dbReference type="EMBL" id="CCC68362.1"/>
    </source>
</evidence>
<dbReference type="PANTHER" id="PTHR28057:SF1">
    <property type="entry name" value="PROTEIN IFH1-RELATED"/>
    <property type="match status" value="1"/>
</dbReference>
<dbReference type="GeneID" id="96901922"/>
<dbReference type="EMBL" id="HE576753">
    <property type="protein sequence ID" value="CCC68362.1"/>
    <property type="molecule type" value="Genomic_DNA"/>
</dbReference>
<organism evidence="1 2">
    <name type="scientific">Naumovozyma castellii</name>
    <name type="common">Yeast</name>
    <name type="synonym">Saccharomyces castellii</name>
    <dbReference type="NCBI Taxonomy" id="27288"/>
    <lineage>
        <taxon>Eukaryota</taxon>
        <taxon>Fungi</taxon>
        <taxon>Dikarya</taxon>
        <taxon>Ascomycota</taxon>
        <taxon>Saccharomycotina</taxon>
        <taxon>Saccharomycetes</taxon>
        <taxon>Saccharomycetales</taxon>
        <taxon>Saccharomycetaceae</taxon>
        <taxon>Naumovozyma</taxon>
    </lineage>
</organism>
<dbReference type="HOGENOM" id="CLU_891635_0_0_1"/>
<proteinExistence type="predicted"/>
<dbReference type="RefSeq" id="XP_003674736.1">
    <property type="nucleotide sequence ID" value="XM_003674688.1"/>
</dbReference>
<dbReference type="InParanoid" id="G0VBN6"/>
<accession>G0VBN6</accession>
<dbReference type="PANTHER" id="PTHR28057">
    <property type="entry name" value="PROTEIN IFH1-RELATED"/>
    <property type="match status" value="1"/>
</dbReference>
<dbReference type="KEGG" id="ncs:NCAS_0B02780"/>
<dbReference type="GO" id="GO:0003712">
    <property type="term" value="F:transcription coregulator activity"/>
    <property type="evidence" value="ECO:0007669"/>
    <property type="project" value="InterPro"/>
</dbReference>
<keyword evidence="2" id="KW-1185">Reference proteome</keyword>
<dbReference type="OrthoDB" id="4047468at2759"/>